<evidence type="ECO:0000259" key="5">
    <source>
        <dbReference type="PROSITE" id="PS50893"/>
    </source>
</evidence>
<evidence type="ECO:0000256" key="1">
    <source>
        <dbReference type="ARBA" id="ARBA00005417"/>
    </source>
</evidence>
<dbReference type="Gene3D" id="3.40.50.300">
    <property type="entry name" value="P-loop containing nucleotide triphosphate hydrolases"/>
    <property type="match status" value="1"/>
</dbReference>
<dbReference type="SUPFAM" id="SSF52540">
    <property type="entry name" value="P-loop containing nucleoside triphosphate hydrolases"/>
    <property type="match status" value="1"/>
</dbReference>
<keyword evidence="2" id="KW-0813">Transport</keyword>
<name>A0A564ZH42_9BACT</name>
<evidence type="ECO:0000256" key="3">
    <source>
        <dbReference type="ARBA" id="ARBA00022741"/>
    </source>
</evidence>
<protein>
    <submittedName>
        <fullName evidence="6">ABC transporter ATP-binding protein</fullName>
        <ecNumber evidence="6">3.6.3.-</ecNumber>
    </submittedName>
</protein>
<evidence type="ECO:0000256" key="2">
    <source>
        <dbReference type="ARBA" id="ARBA00022448"/>
    </source>
</evidence>
<dbReference type="PANTHER" id="PTHR43117">
    <property type="entry name" value="OSMOPROTECTANT IMPORT ATP-BINDING PROTEIN OSMV"/>
    <property type="match status" value="1"/>
</dbReference>
<gene>
    <name evidence="6" type="ORF">MELA_01034</name>
</gene>
<dbReference type="PANTHER" id="PTHR43117:SF4">
    <property type="entry name" value="OSMOPROTECTANT IMPORT ATP-BINDING PROTEIN OSMV"/>
    <property type="match status" value="1"/>
</dbReference>
<feature type="domain" description="ABC transporter" evidence="5">
    <location>
        <begin position="7"/>
        <end position="242"/>
    </location>
</feature>
<dbReference type="EMBL" id="CABIKM010000015">
    <property type="protein sequence ID" value="VUZ84661.1"/>
    <property type="molecule type" value="Genomic_DNA"/>
</dbReference>
<dbReference type="InterPro" id="IPR017871">
    <property type="entry name" value="ABC_transporter-like_CS"/>
</dbReference>
<dbReference type="Pfam" id="PF00005">
    <property type="entry name" value="ABC_tran"/>
    <property type="match status" value="1"/>
</dbReference>
<keyword evidence="7" id="KW-1185">Reference proteome</keyword>
<dbReference type="GO" id="GO:0016887">
    <property type="term" value="F:ATP hydrolysis activity"/>
    <property type="evidence" value="ECO:0007669"/>
    <property type="project" value="InterPro"/>
</dbReference>
<dbReference type="GO" id="GO:0005524">
    <property type="term" value="F:ATP binding"/>
    <property type="evidence" value="ECO:0007669"/>
    <property type="project" value="UniProtKB-KW"/>
</dbReference>
<dbReference type="PROSITE" id="PS00211">
    <property type="entry name" value="ABC_TRANSPORTER_1"/>
    <property type="match status" value="1"/>
</dbReference>
<dbReference type="InterPro" id="IPR003439">
    <property type="entry name" value="ABC_transporter-like_ATP-bd"/>
</dbReference>
<keyword evidence="3" id="KW-0547">Nucleotide-binding</keyword>
<sequence>MNDLATIEFEHVDYQVPGGAVILDDVSFIVERGTVLVLVGRSGVGKTTILRLINRLLVPSAGIVRVEGRATPEWDPIALRRRTGYVLQEVGLFPHMTIGRNIAVVPRLEGWPEARIHARCRELLELVGLDPATFEGRFPHQLSGGQRQRVGFARALAADPPVILMDEPFGALDPLTRAELHREFRCIQEQLRKTVVMVSHDMGEAFALATRLGVLDQGRLVALDTPDTVARTRDPRVRMFLDAMPSVPVIARESA</sequence>
<dbReference type="PROSITE" id="PS50893">
    <property type="entry name" value="ABC_TRANSPORTER_2"/>
    <property type="match status" value="1"/>
</dbReference>
<dbReference type="SMART" id="SM00382">
    <property type="entry name" value="AAA"/>
    <property type="match status" value="1"/>
</dbReference>
<dbReference type="InterPro" id="IPR003593">
    <property type="entry name" value="AAA+_ATPase"/>
</dbReference>
<dbReference type="InterPro" id="IPR027417">
    <property type="entry name" value="P-loop_NTPase"/>
</dbReference>
<dbReference type="EC" id="3.6.3.-" evidence="6"/>
<dbReference type="Proteomes" id="UP000334340">
    <property type="component" value="Unassembled WGS sequence"/>
</dbReference>
<reference evidence="6 7" key="1">
    <citation type="submission" date="2019-07" db="EMBL/GenBank/DDBJ databases">
        <authorList>
            <person name="Cremers G."/>
        </authorList>
    </citation>
    <scope>NUCLEOTIDE SEQUENCE [LARGE SCALE GENOMIC DNA]</scope>
</reference>
<keyword evidence="4 6" id="KW-0067">ATP-binding</keyword>
<evidence type="ECO:0000256" key="4">
    <source>
        <dbReference type="ARBA" id="ARBA00022840"/>
    </source>
</evidence>
<evidence type="ECO:0000313" key="6">
    <source>
        <dbReference type="EMBL" id="VUZ84661.1"/>
    </source>
</evidence>
<accession>A0A564ZH42</accession>
<organism evidence="6 7">
    <name type="scientific">Candidatus Methylomirabilis lanthanidiphila</name>
    <dbReference type="NCBI Taxonomy" id="2211376"/>
    <lineage>
        <taxon>Bacteria</taxon>
        <taxon>Candidatus Methylomirabilota</taxon>
        <taxon>Candidatus Methylomirabilia</taxon>
        <taxon>Candidatus Methylomirabilales</taxon>
        <taxon>Candidatus Methylomirabilaceae</taxon>
        <taxon>Candidatus Methylomirabilis</taxon>
    </lineage>
</organism>
<evidence type="ECO:0000313" key="7">
    <source>
        <dbReference type="Proteomes" id="UP000334340"/>
    </source>
</evidence>
<comment type="similarity">
    <text evidence="1">Belongs to the ABC transporter superfamily.</text>
</comment>
<proteinExistence type="inferred from homology"/>
<dbReference type="AlphaFoldDB" id="A0A564ZH42"/>
<keyword evidence="6" id="KW-0378">Hydrolase</keyword>